<accession>A0A0K2RZ37</accession>
<dbReference type="Proteomes" id="UP000066203">
    <property type="component" value="Chromosome"/>
</dbReference>
<feature type="region of interest" description="Disordered" evidence="1">
    <location>
        <begin position="50"/>
        <end position="128"/>
    </location>
</feature>
<dbReference type="EMBL" id="AP014938">
    <property type="protein sequence ID" value="BAS20084.1"/>
    <property type="molecule type" value="Genomic_DNA"/>
</dbReference>
<reference evidence="3" key="1">
    <citation type="submission" date="2015-08" db="EMBL/GenBank/DDBJ databases">
        <title>Complete genome sequence of Rothia mucilaginosa strain NUM-Rm6536.</title>
        <authorList>
            <person name="Nambu T."/>
        </authorList>
    </citation>
    <scope>NUCLEOTIDE SEQUENCE [LARGE SCALE GENOMIC DNA]</scope>
    <source>
        <strain evidence="3">NUM-Rm6536</strain>
    </source>
</reference>
<evidence type="ECO:0000313" key="3">
    <source>
        <dbReference type="Proteomes" id="UP000066203"/>
    </source>
</evidence>
<proteinExistence type="predicted"/>
<feature type="compositionally biased region" description="Basic and acidic residues" evidence="1">
    <location>
        <begin position="74"/>
        <end position="88"/>
    </location>
</feature>
<sequence length="128" mass="13859">MAYPPQYIAMIVGAVRTLVGTENMHLRDAIARVARQMSLDAALVDSWVKQSPEYTAREDATGAARRSGTSANKRSAEHEQGVKAREKANASPFPRATVKRAYGVSDRGAKVTGIRPRTSRPDGLPGDH</sequence>
<dbReference type="RefSeq" id="WP_060824181.1">
    <property type="nucleotide sequence ID" value="NZ_AP014938.1"/>
</dbReference>
<gene>
    <name evidence="2" type="ORF">RM6536_0837</name>
</gene>
<name>A0A0K2RZ37_9MICC</name>
<dbReference type="PATRIC" id="fig|43675.28.peg.854"/>
<organism evidence="2">
    <name type="scientific">Rothia mucilaginosa</name>
    <dbReference type="NCBI Taxonomy" id="43675"/>
    <lineage>
        <taxon>Bacteria</taxon>
        <taxon>Bacillati</taxon>
        <taxon>Actinomycetota</taxon>
        <taxon>Actinomycetes</taxon>
        <taxon>Micrococcales</taxon>
        <taxon>Micrococcaceae</taxon>
        <taxon>Rothia</taxon>
    </lineage>
</organism>
<evidence type="ECO:0000313" key="2">
    <source>
        <dbReference type="EMBL" id="BAS20084.1"/>
    </source>
</evidence>
<evidence type="ECO:0008006" key="4">
    <source>
        <dbReference type="Google" id="ProtNLM"/>
    </source>
</evidence>
<protein>
    <recommendedName>
        <fullName evidence="4">Chorismate mutase</fullName>
    </recommendedName>
</protein>
<evidence type="ECO:0000256" key="1">
    <source>
        <dbReference type="SAM" id="MobiDB-lite"/>
    </source>
</evidence>
<dbReference type="AlphaFoldDB" id="A0A0K2RZ37"/>